<accession>A0A5C8NV01</accession>
<dbReference type="Pfam" id="PF04892">
    <property type="entry name" value="VanZ"/>
    <property type="match status" value="1"/>
</dbReference>
<dbReference type="AlphaFoldDB" id="A0A5C8NV01"/>
<keyword evidence="1" id="KW-0472">Membrane</keyword>
<evidence type="ECO:0000259" key="2">
    <source>
        <dbReference type="Pfam" id="PF04892"/>
    </source>
</evidence>
<evidence type="ECO:0000313" key="3">
    <source>
        <dbReference type="EMBL" id="TXL65019.1"/>
    </source>
</evidence>
<proteinExistence type="predicted"/>
<dbReference type="OrthoDB" id="291892at2"/>
<feature type="transmembrane region" description="Helical" evidence="1">
    <location>
        <begin position="76"/>
        <end position="93"/>
    </location>
</feature>
<dbReference type="Proteomes" id="UP000321574">
    <property type="component" value="Unassembled WGS sequence"/>
</dbReference>
<dbReference type="InterPro" id="IPR016747">
    <property type="entry name" value="Phosphotransbutyrylase"/>
</dbReference>
<dbReference type="NCBIfam" id="NF037970">
    <property type="entry name" value="vanZ_1"/>
    <property type="match status" value="1"/>
</dbReference>
<evidence type="ECO:0000256" key="1">
    <source>
        <dbReference type="SAM" id="Phobius"/>
    </source>
</evidence>
<name>A0A5C8NV01_9BACI</name>
<protein>
    <submittedName>
        <fullName evidence="3">VanZ family protein</fullName>
    </submittedName>
</protein>
<dbReference type="EMBL" id="VDUW01000004">
    <property type="protein sequence ID" value="TXL65019.1"/>
    <property type="molecule type" value="Genomic_DNA"/>
</dbReference>
<gene>
    <name evidence="3" type="ORF">FHP05_07720</name>
</gene>
<evidence type="ECO:0000313" key="4">
    <source>
        <dbReference type="Proteomes" id="UP000321574"/>
    </source>
</evidence>
<feature type="domain" description="VanZ-like" evidence="2">
    <location>
        <begin position="6"/>
        <end position="151"/>
    </location>
</feature>
<reference evidence="3 4" key="1">
    <citation type="submission" date="2019-06" db="EMBL/GenBank/DDBJ databases">
        <title>Cerasibacillus sp. nov., isolated from maize field.</title>
        <authorList>
            <person name="Lin S.-Y."/>
            <person name="Tsai C.-F."/>
            <person name="Young C.-C."/>
        </authorList>
    </citation>
    <scope>NUCLEOTIDE SEQUENCE [LARGE SCALE GENOMIC DNA]</scope>
    <source>
        <strain evidence="3 4">CC-CFT480</strain>
    </source>
</reference>
<feature type="transmembrane region" description="Helical" evidence="1">
    <location>
        <begin position="98"/>
        <end position="116"/>
    </location>
</feature>
<keyword evidence="1" id="KW-1133">Transmembrane helix</keyword>
<organism evidence="3 4">
    <name type="scientific">Cerasibacillus terrae</name>
    <dbReference type="NCBI Taxonomy" id="2498845"/>
    <lineage>
        <taxon>Bacteria</taxon>
        <taxon>Bacillati</taxon>
        <taxon>Bacillota</taxon>
        <taxon>Bacilli</taxon>
        <taxon>Bacillales</taxon>
        <taxon>Bacillaceae</taxon>
        <taxon>Cerasibacillus</taxon>
    </lineage>
</organism>
<keyword evidence="1" id="KW-0812">Transmembrane</keyword>
<feature type="transmembrane region" description="Helical" evidence="1">
    <location>
        <begin position="136"/>
        <end position="154"/>
    </location>
</feature>
<dbReference type="PIRSF" id="PIRSF019083">
    <property type="entry name" value="UCP019083_VanZ"/>
    <property type="match status" value="1"/>
</dbReference>
<keyword evidence="4" id="KW-1185">Reference proteome</keyword>
<dbReference type="InterPro" id="IPR006976">
    <property type="entry name" value="VanZ-like"/>
</dbReference>
<dbReference type="RefSeq" id="WP_147666771.1">
    <property type="nucleotide sequence ID" value="NZ_VDUW01000004.1"/>
</dbReference>
<sequence length="164" mass="19233">MKKILFWILPFTWMGIIYYASSQPYEKQDIKPMMKVYDLSFLEPYLTWISFTYHKSEISVQNLGVESFIEFFIRKGAHFTVFFILVILFFIAFKKTTALRTSIILIVSFFLSLAYAGVDECHQGFTPNRTPYIGDVFIDGLGAFIACLCIWYIYRRDASKRSPF</sequence>
<comment type="caution">
    <text evidence="3">The sequence shown here is derived from an EMBL/GenBank/DDBJ whole genome shotgun (WGS) entry which is preliminary data.</text>
</comment>